<evidence type="ECO:0000313" key="4">
    <source>
        <dbReference type="Proteomes" id="UP000001887"/>
    </source>
</evidence>
<dbReference type="SUPFAM" id="SSF54909">
    <property type="entry name" value="Dimeric alpha+beta barrel"/>
    <property type="match status" value="1"/>
</dbReference>
<organism evidence="3 4">
    <name type="scientific">Pirellula staleyi (strain ATCC 27377 / DSM 6068 / ICPB 4128)</name>
    <name type="common">Pirella staleyi</name>
    <dbReference type="NCBI Taxonomy" id="530564"/>
    <lineage>
        <taxon>Bacteria</taxon>
        <taxon>Pseudomonadati</taxon>
        <taxon>Planctomycetota</taxon>
        <taxon>Planctomycetia</taxon>
        <taxon>Pirellulales</taxon>
        <taxon>Pirellulaceae</taxon>
        <taxon>Pirellula</taxon>
    </lineage>
</organism>
<gene>
    <name evidence="3" type="ordered locus">Psta_0649</name>
</gene>
<keyword evidence="4" id="KW-1185">Reference proteome</keyword>
<dbReference type="SMART" id="SM00886">
    <property type="entry name" value="Dabb"/>
    <property type="match status" value="1"/>
</dbReference>
<evidence type="ECO:0000259" key="2">
    <source>
        <dbReference type="PROSITE" id="PS51502"/>
    </source>
</evidence>
<evidence type="ECO:0000256" key="1">
    <source>
        <dbReference type="SAM" id="SignalP"/>
    </source>
</evidence>
<dbReference type="Pfam" id="PF07876">
    <property type="entry name" value="Dabb"/>
    <property type="match status" value="1"/>
</dbReference>
<name>D2R4I7_PIRSD</name>
<dbReference type="KEGG" id="psl:Psta_0649"/>
<accession>D2R4I7</accession>
<feature type="domain" description="Stress-response A/B barrel" evidence="2">
    <location>
        <begin position="30"/>
        <end position="126"/>
    </location>
</feature>
<evidence type="ECO:0000313" key="3">
    <source>
        <dbReference type="EMBL" id="ADB15335.1"/>
    </source>
</evidence>
<dbReference type="AlphaFoldDB" id="D2R4I7"/>
<dbReference type="InterPro" id="IPR013097">
    <property type="entry name" value="Dabb"/>
</dbReference>
<keyword evidence="1" id="KW-0732">Signal</keyword>
<dbReference type="InterPro" id="IPR011008">
    <property type="entry name" value="Dimeric_a/b-barrel"/>
</dbReference>
<dbReference type="STRING" id="530564.Psta_0649"/>
<protein>
    <submittedName>
        <fullName evidence="3">Stress responsive alpha-beta barrel domain protein</fullName>
    </submittedName>
</protein>
<dbReference type="PROSITE" id="PS51502">
    <property type="entry name" value="S_R_A_B_BARREL"/>
    <property type="match status" value="1"/>
</dbReference>
<dbReference type="HOGENOM" id="CLU_080664_5_1_0"/>
<sequence length="132" mass="14858" precursor="true">MRSLLTMALLATTLLASSLATSLQAAEPQIGHMVFFTLKDNTPETRKTLIDACNKYLSKHEGTVYYSAGARGEEFAREVNDQTFDVALHLVFKDKAAHDLYATHPRHLKFIEECKANWKTVRVFDSLVTPVE</sequence>
<dbReference type="Proteomes" id="UP000001887">
    <property type="component" value="Chromosome"/>
</dbReference>
<reference evidence="3 4" key="1">
    <citation type="journal article" date="2009" name="Stand. Genomic Sci.">
        <title>Complete genome sequence of Pirellula staleyi type strain (ATCC 27377).</title>
        <authorList>
            <person name="Clum A."/>
            <person name="Tindall B.J."/>
            <person name="Sikorski J."/>
            <person name="Ivanova N."/>
            <person name="Mavrommatis K."/>
            <person name="Lucas S."/>
            <person name="Glavina del Rio T."/>
            <person name="Nolan M."/>
            <person name="Chen F."/>
            <person name="Tice H."/>
            <person name="Pitluck S."/>
            <person name="Cheng J.F."/>
            <person name="Chertkov O."/>
            <person name="Brettin T."/>
            <person name="Han C."/>
            <person name="Detter J.C."/>
            <person name="Kuske C."/>
            <person name="Bruce D."/>
            <person name="Goodwin L."/>
            <person name="Ovchinikova G."/>
            <person name="Pati A."/>
            <person name="Mikhailova N."/>
            <person name="Chen A."/>
            <person name="Palaniappan K."/>
            <person name="Land M."/>
            <person name="Hauser L."/>
            <person name="Chang Y.J."/>
            <person name="Jeffries C.D."/>
            <person name="Chain P."/>
            <person name="Rohde M."/>
            <person name="Goker M."/>
            <person name="Bristow J."/>
            <person name="Eisen J.A."/>
            <person name="Markowitz V."/>
            <person name="Hugenholtz P."/>
            <person name="Kyrpides N.C."/>
            <person name="Klenk H.P."/>
            <person name="Lapidus A."/>
        </authorList>
    </citation>
    <scope>NUCLEOTIDE SEQUENCE [LARGE SCALE GENOMIC DNA]</scope>
    <source>
        <strain evidence="4">ATCC 27377 / DSM 6068 / ICPB 4128</strain>
    </source>
</reference>
<dbReference type="Gene3D" id="3.30.70.100">
    <property type="match status" value="1"/>
</dbReference>
<dbReference type="EMBL" id="CP001848">
    <property type="protein sequence ID" value="ADB15335.1"/>
    <property type="molecule type" value="Genomic_DNA"/>
</dbReference>
<feature type="chain" id="PRO_5003034585" evidence="1">
    <location>
        <begin position="26"/>
        <end position="132"/>
    </location>
</feature>
<feature type="signal peptide" evidence="1">
    <location>
        <begin position="1"/>
        <end position="25"/>
    </location>
</feature>
<dbReference type="eggNOG" id="ENOG5032YBZ">
    <property type="taxonomic scope" value="Bacteria"/>
</dbReference>
<proteinExistence type="predicted"/>